<name>A0A565BU84_9BRAS</name>
<protein>
    <submittedName>
        <fullName evidence="1">Uncharacterized protein</fullName>
    </submittedName>
</protein>
<accession>A0A565BU84</accession>
<comment type="caution">
    <text evidence="1">The sequence shown here is derived from an EMBL/GenBank/DDBJ whole genome shotgun (WGS) entry which is preliminary data.</text>
</comment>
<dbReference type="EMBL" id="CABITT030000005">
    <property type="protein sequence ID" value="VVB04916.1"/>
    <property type="molecule type" value="Genomic_DNA"/>
</dbReference>
<keyword evidence="2" id="KW-1185">Reference proteome</keyword>
<reference evidence="1" key="1">
    <citation type="submission" date="2019-07" db="EMBL/GenBank/DDBJ databases">
        <authorList>
            <person name="Dittberner H."/>
        </authorList>
    </citation>
    <scope>NUCLEOTIDE SEQUENCE [LARGE SCALE GENOMIC DNA]</scope>
</reference>
<evidence type="ECO:0000313" key="2">
    <source>
        <dbReference type="Proteomes" id="UP000489600"/>
    </source>
</evidence>
<organism evidence="1 2">
    <name type="scientific">Arabis nemorensis</name>
    <dbReference type="NCBI Taxonomy" id="586526"/>
    <lineage>
        <taxon>Eukaryota</taxon>
        <taxon>Viridiplantae</taxon>
        <taxon>Streptophyta</taxon>
        <taxon>Embryophyta</taxon>
        <taxon>Tracheophyta</taxon>
        <taxon>Spermatophyta</taxon>
        <taxon>Magnoliopsida</taxon>
        <taxon>eudicotyledons</taxon>
        <taxon>Gunneridae</taxon>
        <taxon>Pentapetalae</taxon>
        <taxon>rosids</taxon>
        <taxon>malvids</taxon>
        <taxon>Brassicales</taxon>
        <taxon>Brassicaceae</taxon>
        <taxon>Arabideae</taxon>
        <taxon>Arabis</taxon>
    </lineage>
</organism>
<dbReference type="AlphaFoldDB" id="A0A565BU84"/>
<sequence length="219" mass="25805">MSLGDTRKRRQFVSQVTEKEIIPSSHRRNLAVEEKSEFKTINLMHNFYVSVMVMVVVVVEFPQEIPDFDNGSWNCFPTFLVTNGEYSNTNDERGAQWKAVVVPATEFVEAMTIKKKLREYFSLYQQWILDTINDIISWCGRRMVGMRWNRWIAAIDLSKNYWNLIKTMIANHEDHIRPKTTTNKENSRFIILLARKAYLLKEVVLFSLIRLYVVVLKFG</sequence>
<evidence type="ECO:0000313" key="1">
    <source>
        <dbReference type="EMBL" id="VVB04916.1"/>
    </source>
</evidence>
<gene>
    <name evidence="1" type="ORF">ANE_LOCUS15360</name>
</gene>
<dbReference type="Proteomes" id="UP000489600">
    <property type="component" value="Unassembled WGS sequence"/>
</dbReference>
<proteinExistence type="predicted"/>